<dbReference type="InterPro" id="IPR025194">
    <property type="entry name" value="RodZ-like_C"/>
</dbReference>
<evidence type="ECO:0000259" key="2">
    <source>
        <dbReference type="Pfam" id="PF13464"/>
    </source>
</evidence>
<dbReference type="Pfam" id="PF13413">
    <property type="entry name" value="HTH_25"/>
    <property type="match status" value="1"/>
</dbReference>
<protein>
    <submittedName>
        <fullName evidence="3">Cytoskeleton protein RodZ</fullName>
    </submittedName>
</protein>
<keyword evidence="4" id="KW-1185">Reference proteome</keyword>
<reference evidence="4" key="1">
    <citation type="submission" date="2016-10" db="EMBL/GenBank/DDBJ databases">
        <authorList>
            <person name="Varghese N."/>
            <person name="Submissions S."/>
        </authorList>
    </citation>
    <scope>NUCLEOTIDE SEQUENCE [LARGE SCALE GENOMIC DNA]</scope>
    <source>
        <strain evidence="4">CGMCC 1.10657</strain>
    </source>
</reference>
<sequence>MTANISEITPERPLESSEQELDNSPGSQLRRAREQAGLSRKELSRRLCMIGNKLELLERDEYDRLPGALYVRGYIRNACKELGIDAEPVLQAYAGYCTAEETSRDIVAHVSRSTVVQERKRSLKGLALLPLLVVGGVFWWMNGRDVAPPAVFAQNPSYDEMAVTAPVAEVQGAVLVGEQQSDADPEQAAEAVNLAGDQASLDASAGEEEFAAAGSVEPAATQVEESELLAEPVVDEPSVEMAAAGEPVVETSAAETPASVVEPAPAVAEAPVSVVEAAAAPTGALQLNFAEEAWVEVKDASGTVLLAKLQAAGSEVELTGQPPFSLMLGNASGTEVRYRGELIESDPVGNRRTRRLTVGE</sequence>
<evidence type="ECO:0000313" key="3">
    <source>
        <dbReference type="EMBL" id="SEA32700.1"/>
    </source>
</evidence>
<evidence type="ECO:0000256" key="1">
    <source>
        <dbReference type="SAM" id="MobiDB-lite"/>
    </source>
</evidence>
<dbReference type="STRING" id="658218.SAMN05216562_2638"/>
<dbReference type="Proteomes" id="UP000198658">
    <property type="component" value="Unassembled WGS sequence"/>
</dbReference>
<dbReference type="CDD" id="cd00093">
    <property type="entry name" value="HTH_XRE"/>
    <property type="match status" value="1"/>
</dbReference>
<feature type="domain" description="Cytoskeleton protein RodZ-like C-terminal" evidence="2">
    <location>
        <begin position="286"/>
        <end position="357"/>
    </location>
</feature>
<proteinExistence type="predicted"/>
<dbReference type="GO" id="GO:0003677">
    <property type="term" value="F:DNA binding"/>
    <property type="evidence" value="ECO:0007669"/>
    <property type="project" value="InterPro"/>
</dbReference>
<dbReference type="InterPro" id="IPR010982">
    <property type="entry name" value="Lambda_DNA-bd_dom_sf"/>
</dbReference>
<accession>A0A1H4A9V5</accession>
<gene>
    <name evidence="3" type="ORF">SAMN05216562_2638</name>
</gene>
<evidence type="ECO:0000313" key="4">
    <source>
        <dbReference type="Proteomes" id="UP000198658"/>
    </source>
</evidence>
<name>A0A1H4A9V5_9GAMM</name>
<dbReference type="Pfam" id="PF13464">
    <property type="entry name" value="RodZ_C"/>
    <property type="match status" value="1"/>
</dbReference>
<dbReference type="OrthoDB" id="9790252at2"/>
<dbReference type="EMBL" id="FNQO01000003">
    <property type="protein sequence ID" value="SEA32700.1"/>
    <property type="molecule type" value="Genomic_DNA"/>
</dbReference>
<dbReference type="PANTHER" id="PTHR34475:SF1">
    <property type="entry name" value="CYTOSKELETON PROTEIN RODZ"/>
    <property type="match status" value="1"/>
</dbReference>
<dbReference type="AlphaFoldDB" id="A0A1H4A9V5"/>
<organism evidence="3 4">
    <name type="scientific">Microbulbifer marinus</name>
    <dbReference type="NCBI Taxonomy" id="658218"/>
    <lineage>
        <taxon>Bacteria</taxon>
        <taxon>Pseudomonadati</taxon>
        <taxon>Pseudomonadota</taxon>
        <taxon>Gammaproteobacteria</taxon>
        <taxon>Cellvibrionales</taxon>
        <taxon>Microbulbiferaceae</taxon>
        <taxon>Microbulbifer</taxon>
    </lineage>
</organism>
<dbReference type="InterPro" id="IPR001387">
    <property type="entry name" value="Cro/C1-type_HTH"/>
</dbReference>
<feature type="region of interest" description="Disordered" evidence="1">
    <location>
        <begin position="1"/>
        <end position="37"/>
    </location>
</feature>
<dbReference type="InterPro" id="IPR050400">
    <property type="entry name" value="Bact_Cytoskel_RodZ"/>
</dbReference>
<dbReference type="RefSeq" id="WP_091389286.1">
    <property type="nucleotide sequence ID" value="NZ_FNQO01000003.1"/>
</dbReference>
<dbReference type="PANTHER" id="PTHR34475">
    <property type="match status" value="1"/>
</dbReference>
<dbReference type="Gene3D" id="1.10.260.40">
    <property type="entry name" value="lambda repressor-like DNA-binding domains"/>
    <property type="match status" value="1"/>
</dbReference>